<keyword evidence="3" id="KW-1185">Reference proteome</keyword>
<name>A0ABX2H678_9FIRM</name>
<organism evidence="2 3">
    <name type="scientific">Blautia faecis</name>
    <dbReference type="NCBI Taxonomy" id="871665"/>
    <lineage>
        <taxon>Bacteria</taxon>
        <taxon>Bacillati</taxon>
        <taxon>Bacillota</taxon>
        <taxon>Clostridia</taxon>
        <taxon>Lachnospirales</taxon>
        <taxon>Lachnospiraceae</taxon>
        <taxon>Blautia</taxon>
    </lineage>
</organism>
<feature type="compositionally biased region" description="Acidic residues" evidence="1">
    <location>
        <begin position="139"/>
        <end position="166"/>
    </location>
</feature>
<accession>A0ABX2H678</accession>
<proteinExistence type="predicted"/>
<protein>
    <submittedName>
        <fullName evidence="2">Uncharacterized protein</fullName>
    </submittedName>
</protein>
<comment type="caution">
    <text evidence="2">The sequence shown here is derived from an EMBL/GenBank/DDBJ whole genome shotgun (WGS) entry which is preliminary data.</text>
</comment>
<feature type="region of interest" description="Disordered" evidence="1">
    <location>
        <begin position="123"/>
        <end position="166"/>
    </location>
</feature>
<dbReference type="EMBL" id="JAAITS010000009">
    <property type="protein sequence ID" value="NSG84758.1"/>
    <property type="molecule type" value="Genomic_DNA"/>
</dbReference>
<reference evidence="2 3" key="1">
    <citation type="journal article" date="2020" name="Cell Host Microbe">
        <title>Functional and Genomic Variation between Human-Derived Isolates of Lachnospiraceae Reveals Inter- and Intra-Species Diversity.</title>
        <authorList>
            <person name="Sorbara M.T."/>
            <person name="Littmann E.R."/>
            <person name="Fontana E."/>
            <person name="Moody T.U."/>
            <person name="Kohout C.E."/>
            <person name="Gjonbalaj M."/>
            <person name="Eaton V."/>
            <person name="Seok R."/>
            <person name="Leiner I.M."/>
            <person name="Pamer E.G."/>
        </authorList>
    </citation>
    <scope>NUCLEOTIDE SEQUENCE [LARGE SCALE GENOMIC DNA]</scope>
    <source>
        <strain evidence="2 3">MSK.17.74</strain>
    </source>
</reference>
<evidence type="ECO:0000256" key="1">
    <source>
        <dbReference type="SAM" id="MobiDB-lite"/>
    </source>
</evidence>
<sequence length="166" mass="19095">MTVIYSHRKGKTTKTEDKTMTKNEDRINKLFKELVPETGKADSLAGELVRAMSRIGYRFYNDGDQLGIGYGKETCNPAGRFLGAKGNDKIAKLTADAWAVYSEEAYEKVLDILCGAVADYVEQNPDLKNQPTEDMWDFKDEEEDQDDSWDEEEDDWDEEDYDEEDY</sequence>
<dbReference type="RefSeq" id="WP_173769474.1">
    <property type="nucleotide sequence ID" value="NZ_JAAITS010000009.1"/>
</dbReference>
<evidence type="ECO:0000313" key="3">
    <source>
        <dbReference type="Proteomes" id="UP001644719"/>
    </source>
</evidence>
<evidence type="ECO:0000313" key="2">
    <source>
        <dbReference type="EMBL" id="NSG84758.1"/>
    </source>
</evidence>
<gene>
    <name evidence="2" type="ORF">G5B17_04765</name>
</gene>
<dbReference type="Proteomes" id="UP001644719">
    <property type="component" value="Unassembled WGS sequence"/>
</dbReference>